<dbReference type="PRINTS" id="PR00411">
    <property type="entry name" value="PNDRDTASEI"/>
</dbReference>
<protein>
    <submittedName>
        <fullName evidence="8">CoA-disulfide reductase</fullName>
    </submittedName>
</protein>
<dbReference type="PRINTS" id="PR00368">
    <property type="entry name" value="FADPNR"/>
</dbReference>
<organism evidence="8 9">
    <name type="scientific">Paenibacillus lautus</name>
    <name type="common">Bacillus lautus</name>
    <dbReference type="NCBI Taxonomy" id="1401"/>
    <lineage>
        <taxon>Bacteria</taxon>
        <taxon>Bacillati</taxon>
        <taxon>Bacillota</taxon>
        <taxon>Bacilli</taxon>
        <taxon>Bacillales</taxon>
        <taxon>Paenibacillaceae</taxon>
        <taxon>Paenibacillus</taxon>
    </lineage>
</organism>
<dbReference type="Proteomes" id="UP000187074">
    <property type="component" value="Unassembled WGS sequence"/>
</dbReference>
<sequence>MSKKIVIVGGVAGGASAAARLRRLDESSTIILVERGEYISFANCGLPYYIGETILDRNKLMVQTVPGLSSRYQLDIRNLSEVTSIQRDEKMVTIKNLKTGETYTESYDYLILSPGAKPIVPDIPGLSESRNVFTLRNIPDTDRIKQFVDNDNPKEAVVVGGGFIGLEMAENLADRGIQVTVIEMANQVMAPLDYEMAAIVHSHLKEKGVRLILEDGVRAFHDGGQRIELSSGKQIRTDMILLSIGVRPENVLAVDAALPVNDRGGIRVNEYLQTADPNIYAIGDAIEVRDFILQSPTIIPLAGPANRQGRLVADHIYGKNNRYKGTLGSSIAKIFDLTVAATGANEKRLKQMNAPYQAIHVHPSSHAGYYPGAYSISLKLLFHPETGQIYGAQAVGADGVDKRIDVIATAIKGNLSVWDLTELELSYAPPYSSAKDPVNYAGYVASNMLDGLVEAVQWDEIDDLVGNGATLIDVREPKEREAGYIPGSINIPLNDLRSRLKELPENETLYVTCQVGLRGYLAARILAEHGFRVKNLDGGWKTYAAVYKPS</sequence>
<dbReference type="RefSeq" id="WP_076321088.1">
    <property type="nucleotide sequence ID" value="NZ_MRTF01000001.1"/>
</dbReference>
<keyword evidence="5" id="KW-0560">Oxidoreductase</keyword>
<gene>
    <name evidence="8" type="ORF">BK123_03975</name>
</gene>
<dbReference type="AlphaFoldDB" id="A0A1R1B9I2"/>
<dbReference type="Gene3D" id="3.50.50.60">
    <property type="entry name" value="FAD/NAD(P)-binding domain"/>
    <property type="match status" value="2"/>
</dbReference>
<keyword evidence="4" id="KW-0274">FAD</keyword>
<dbReference type="InterPro" id="IPR023753">
    <property type="entry name" value="FAD/NAD-binding_dom"/>
</dbReference>
<dbReference type="InterPro" id="IPR036873">
    <property type="entry name" value="Rhodanese-like_dom_sf"/>
</dbReference>
<dbReference type="InterPro" id="IPR001763">
    <property type="entry name" value="Rhodanese-like_dom"/>
</dbReference>
<dbReference type="EMBL" id="MRTF01000001">
    <property type="protein sequence ID" value="OME96746.1"/>
    <property type="molecule type" value="Genomic_DNA"/>
</dbReference>
<dbReference type="SUPFAM" id="SSF55424">
    <property type="entry name" value="FAD/NAD-linked reductases, dimerisation (C-terminal) domain"/>
    <property type="match status" value="1"/>
</dbReference>
<evidence type="ECO:0000256" key="2">
    <source>
        <dbReference type="ARBA" id="ARBA00009130"/>
    </source>
</evidence>
<dbReference type="SMART" id="SM00450">
    <property type="entry name" value="RHOD"/>
    <property type="match status" value="1"/>
</dbReference>
<dbReference type="SUPFAM" id="SSF51905">
    <property type="entry name" value="FAD/NAD(P)-binding domain"/>
    <property type="match status" value="1"/>
</dbReference>
<proteinExistence type="inferred from homology"/>
<keyword evidence="6" id="KW-0676">Redox-active center</keyword>
<comment type="similarity">
    <text evidence="2">Belongs to the class-III pyridine nucleotide-disulfide oxidoreductase family.</text>
</comment>
<name>A0A1R1B9I2_PAELA</name>
<evidence type="ECO:0000256" key="1">
    <source>
        <dbReference type="ARBA" id="ARBA00001974"/>
    </source>
</evidence>
<evidence type="ECO:0000256" key="5">
    <source>
        <dbReference type="ARBA" id="ARBA00023002"/>
    </source>
</evidence>
<comment type="caution">
    <text evidence="8">The sequence shown here is derived from an EMBL/GenBank/DDBJ whole genome shotgun (WGS) entry which is preliminary data.</text>
</comment>
<dbReference type="Gene3D" id="3.40.250.10">
    <property type="entry name" value="Rhodanese-like domain"/>
    <property type="match status" value="1"/>
</dbReference>
<dbReference type="InterPro" id="IPR050260">
    <property type="entry name" value="FAD-bd_OxRdtase"/>
</dbReference>
<reference evidence="8 9" key="1">
    <citation type="submission" date="2016-11" db="EMBL/GenBank/DDBJ databases">
        <title>Paenibacillus species isolates.</title>
        <authorList>
            <person name="Beno S.M."/>
        </authorList>
    </citation>
    <scope>NUCLEOTIDE SEQUENCE [LARGE SCALE GENOMIC DNA]</scope>
    <source>
        <strain evidence="8 9">FSL F4-0100</strain>
    </source>
</reference>
<evidence type="ECO:0000256" key="4">
    <source>
        <dbReference type="ARBA" id="ARBA00022827"/>
    </source>
</evidence>
<dbReference type="InterPro" id="IPR004099">
    <property type="entry name" value="Pyr_nucl-diS_OxRdtase_dimer"/>
</dbReference>
<dbReference type="CDD" id="cd01524">
    <property type="entry name" value="RHOD_Pyr_redox"/>
    <property type="match status" value="1"/>
</dbReference>
<dbReference type="Pfam" id="PF07992">
    <property type="entry name" value="Pyr_redox_2"/>
    <property type="match status" value="1"/>
</dbReference>
<feature type="domain" description="Rhodanese" evidence="7">
    <location>
        <begin position="465"/>
        <end position="548"/>
    </location>
</feature>
<dbReference type="Pfam" id="PF02852">
    <property type="entry name" value="Pyr_redox_dim"/>
    <property type="match status" value="1"/>
</dbReference>
<dbReference type="Pfam" id="PF00581">
    <property type="entry name" value="Rhodanese"/>
    <property type="match status" value="1"/>
</dbReference>
<dbReference type="NCBIfam" id="NF010037">
    <property type="entry name" value="PRK13512.1"/>
    <property type="match status" value="1"/>
</dbReference>
<evidence type="ECO:0000313" key="9">
    <source>
        <dbReference type="Proteomes" id="UP000187074"/>
    </source>
</evidence>
<dbReference type="PANTHER" id="PTHR43429">
    <property type="entry name" value="PYRIDINE NUCLEOTIDE-DISULFIDE OXIDOREDUCTASE DOMAIN-CONTAINING"/>
    <property type="match status" value="1"/>
</dbReference>
<evidence type="ECO:0000256" key="3">
    <source>
        <dbReference type="ARBA" id="ARBA00022630"/>
    </source>
</evidence>
<dbReference type="PANTHER" id="PTHR43429:SF1">
    <property type="entry name" value="NAD(P)H SULFUR OXIDOREDUCTASE (COA-DEPENDENT)"/>
    <property type="match status" value="1"/>
</dbReference>
<evidence type="ECO:0000256" key="6">
    <source>
        <dbReference type="ARBA" id="ARBA00023284"/>
    </source>
</evidence>
<evidence type="ECO:0000259" key="7">
    <source>
        <dbReference type="PROSITE" id="PS50206"/>
    </source>
</evidence>
<dbReference type="GO" id="GO:0016491">
    <property type="term" value="F:oxidoreductase activity"/>
    <property type="evidence" value="ECO:0007669"/>
    <property type="project" value="UniProtKB-KW"/>
</dbReference>
<dbReference type="InterPro" id="IPR016156">
    <property type="entry name" value="FAD/NAD-linked_Rdtase_dimer_sf"/>
</dbReference>
<accession>A0A1R1B9I2</accession>
<dbReference type="SUPFAM" id="SSF52821">
    <property type="entry name" value="Rhodanese/Cell cycle control phosphatase"/>
    <property type="match status" value="1"/>
</dbReference>
<comment type="cofactor">
    <cofactor evidence="1">
        <name>FAD</name>
        <dbReference type="ChEBI" id="CHEBI:57692"/>
    </cofactor>
</comment>
<dbReference type="PROSITE" id="PS50206">
    <property type="entry name" value="RHODANESE_3"/>
    <property type="match status" value="1"/>
</dbReference>
<evidence type="ECO:0000313" key="8">
    <source>
        <dbReference type="EMBL" id="OME96746.1"/>
    </source>
</evidence>
<dbReference type="STRING" id="1401.BK123_03975"/>
<dbReference type="InterPro" id="IPR036188">
    <property type="entry name" value="FAD/NAD-bd_sf"/>
</dbReference>
<keyword evidence="3" id="KW-0285">Flavoprotein</keyword>
<dbReference type="OrthoDB" id="9802028at2"/>